<dbReference type="Proteomes" id="UP001392437">
    <property type="component" value="Unassembled WGS sequence"/>
</dbReference>
<evidence type="ECO:0000313" key="3">
    <source>
        <dbReference type="Proteomes" id="UP001392437"/>
    </source>
</evidence>
<protein>
    <submittedName>
        <fullName evidence="2">Uncharacterized protein</fullName>
    </submittedName>
</protein>
<proteinExistence type="predicted"/>
<dbReference type="AlphaFoldDB" id="A0AAW0R0R0"/>
<keyword evidence="3" id="KW-1185">Reference proteome</keyword>
<organism evidence="2 3">
    <name type="scientific">Apiospora kogelbergensis</name>
    <dbReference type="NCBI Taxonomy" id="1337665"/>
    <lineage>
        <taxon>Eukaryota</taxon>
        <taxon>Fungi</taxon>
        <taxon>Dikarya</taxon>
        <taxon>Ascomycota</taxon>
        <taxon>Pezizomycotina</taxon>
        <taxon>Sordariomycetes</taxon>
        <taxon>Xylariomycetidae</taxon>
        <taxon>Amphisphaeriales</taxon>
        <taxon>Apiosporaceae</taxon>
        <taxon>Apiospora</taxon>
    </lineage>
</organism>
<reference evidence="2 3" key="1">
    <citation type="submission" date="2023-01" db="EMBL/GenBank/DDBJ databases">
        <title>Analysis of 21 Apiospora genomes using comparative genomics revels a genus with tremendous synthesis potential of carbohydrate active enzymes and secondary metabolites.</title>
        <authorList>
            <person name="Sorensen T."/>
        </authorList>
    </citation>
    <scope>NUCLEOTIDE SEQUENCE [LARGE SCALE GENOMIC DNA]</scope>
    <source>
        <strain evidence="2 3">CBS 117206</strain>
    </source>
</reference>
<feature type="region of interest" description="Disordered" evidence="1">
    <location>
        <begin position="48"/>
        <end position="73"/>
    </location>
</feature>
<evidence type="ECO:0000313" key="2">
    <source>
        <dbReference type="EMBL" id="KAK8120832.1"/>
    </source>
</evidence>
<gene>
    <name evidence="2" type="ORF">PG999_004952</name>
</gene>
<dbReference type="EMBL" id="JAQQWP010000004">
    <property type="protein sequence ID" value="KAK8120832.1"/>
    <property type="molecule type" value="Genomic_DNA"/>
</dbReference>
<accession>A0AAW0R0R0</accession>
<sequence length="122" mass="13532">MSALSAAQIVLQITNSLSDISKITLETSYGLVLVVDSDKSLTLHHTTAKTPALDGGGDDFPISEPDPKPKQPGYKYRVFPDYGAGFVWYEPGWPGNPEESFMVDEEELEERYGEAWNKTYNA</sequence>
<evidence type="ECO:0000256" key="1">
    <source>
        <dbReference type="SAM" id="MobiDB-lite"/>
    </source>
</evidence>
<comment type="caution">
    <text evidence="2">The sequence shown here is derived from an EMBL/GenBank/DDBJ whole genome shotgun (WGS) entry which is preliminary data.</text>
</comment>
<name>A0AAW0R0R0_9PEZI</name>